<dbReference type="Gene3D" id="3.60.10.10">
    <property type="entry name" value="Endonuclease/exonuclease/phosphatase"/>
    <property type="match status" value="1"/>
</dbReference>
<dbReference type="InterPro" id="IPR040256">
    <property type="entry name" value="At4g02000-like"/>
</dbReference>
<protein>
    <recommendedName>
        <fullName evidence="3">DUF4283 domain-containing protein</fullName>
    </recommendedName>
</protein>
<gene>
    <name evidence="1" type="ORF">Cgig2_033923</name>
</gene>
<name>A0A9Q1JS14_9CARY</name>
<accession>A0A9Q1JS14</accession>
<comment type="caution">
    <text evidence="1">The sequence shown here is derived from an EMBL/GenBank/DDBJ whole genome shotgun (WGS) entry which is preliminary data.</text>
</comment>
<sequence>MEPKLQKLAWQMWKTRLSIDTMWSYALYWVQTLHMKIWATYEIDKIIRVRRGVFLGKILVEEKVVYFFDAKPFLVKGWNPEMDLKTEEIKSLAIWIQLADLDVKFWSSESLSKIESILGIPLKIDKYTRDKSIIKCARILIDISLDDNKWFLNGNLLSVYTAQCLVMRRVTTKRSIATGRMEIKGLIGLLEIKIRGENGNKVAISTFPVSTNKRFYITFVYSMNQQQQQLSMWKDLHELSESINEAWSVLGDFNAILSKEDRGGGNEIQESDINKTIWSGIDRVIINSLWYGCSDFTQNHYLANSLSDHAPMVVKFPNSPKPKGRFQCCEMWCRHREMVETANLLQIRKNLWCNLGANMRPLLRKINKDKFADLRSQQDRTRAELTGIQQKL</sequence>
<dbReference type="EMBL" id="JAKOGI010000835">
    <property type="protein sequence ID" value="KAJ8429998.1"/>
    <property type="molecule type" value="Genomic_DNA"/>
</dbReference>
<dbReference type="Proteomes" id="UP001153076">
    <property type="component" value="Unassembled WGS sequence"/>
</dbReference>
<dbReference type="InterPro" id="IPR036691">
    <property type="entry name" value="Endo/exonu/phosph_ase_sf"/>
</dbReference>
<dbReference type="PANTHER" id="PTHR31286:SF165">
    <property type="entry name" value="DUF4283 DOMAIN-CONTAINING PROTEIN"/>
    <property type="match status" value="1"/>
</dbReference>
<evidence type="ECO:0000313" key="2">
    <source>
        <dbReference type="Proteomes" id="UP001153076"/>
    </source>
</evidence>
<dbReference type="PANTHER" id="PTHR31286">
    <property type="entry name" value="GLYCINE-RICH CELL WALL STRUCTURAL PROTEIN 1.8-LIKE"/>
    <property type="match status" value="1"/>
</dbReference>
<keyword evidence="2" id="KW-1185">Reference proteome</keyword>
<proteinExistence type="predicted"/>
<reference evidence="1" key="1">
    <citation type="submission" date="2022-04" db="EMBL/GenBank/DDBJ databases">
        <title>Carnegiea gigantea Genome sequencing and assembly v2.</title>
        <authorList>
            <person name="Copetti D."/>
            <person name="Sanderson M.J."/>
            <person name="Burquez A."/>
            <person name="Wojciechowski M.F."/>
        </authorList>
    </citation>
    <scope>NUCLEOTIDE SEQUENCE</scope>
    <source>
        <strain evidence="1">SGP5-SGP5p</strain>
        <tissue evidence="1">Aerial part</tissue>
    </source>
</reference>
<evidence type="ECO:0000313" key="1">
    <source>
        <dbReference type="EMBL" id="KAJ8429998.1"/>
    </source>
</evidence>
<dbReference type="SUPFAM" id="SSF56219">
    <property type="entry name" value="DNase I-like"/>
    <property type="match status" value="1"/>
</dbReference>
<evidence type="ECO:0008006" key="3">
    <source>
        <dbReference type="Google" id="ProtNLM"/>
    </source>
</evidence>
<dbReference type="AlphaFoldDB" id="A0A9Q1JS14"/>
<organism evidence="1 2">
    <name type="scientific">Carnegiea gigantea</name>
    <dbReference type="NCBI Taxonomy" id="171969"/>
    <lineage>
        <taxon>Eukaryota</taxon>
        <taxon>Viridiplantae</taxon>
        <taxon>Streptophyta</taxon>
        <taxon>Embryophyta</taxon>
        <taxon>Tracheophyta</taxon>
        <taxon>Spermatophyta</taxon>
        <taxon>Magnoliopsida</taxon>
        <taxon>eudicotyledons</taxon>
        <taxon>Gunneridae</taxon>
        <taxon>Pentapetalae</taxon>
        <taxon>Caryophyllales</taxon>
        <taxon>Cactineae</taxon>
        <taxon>Cactaceae</taxon>
        <taxon>Cactoideae</taxon>
        <taxon>Echinocereeae</taxon>
        <taxon>Carnegiea</taxon>
    </lineage>
</organism>